<proteinExistence type="predicted"/>
<dbReference type="AlphaFoldDB" id="A0A2K4ZHN2"/>
<dbReference type="EMBL" id="OFSM01000013">
    <property type="protein sequence ID" value="SOY29989.1"/>
    <property type="molecule type" value="Genomic_DNA"/>
</dbReference>
<protein>
    <submittedName>
        <fullName evidence="1">VWA domain containing CoxE-like protein</fullName>
    </submittedName>
</protein>
<evidence type="ECO:0000313" key="1">
    <source>
        <dbReference type="EMBL" id="SOY29989.1"/>
    </source>
</evidence>
<evidence type="ECO:0000313" key="2">
    <source>
        <dbReference type="Proteomes" id="UP000236311"/>
    </source>
</evidence>
<sequence>MADEQEILNRWRLVLGKYASGQIDFSGDGVQFMDMENVLDYLYSREYGDEQEIRKERSGGSEGSQLTVPYWLRQIKKLFPKQTVEVLERHALEKYGMTELLTDPEVLKKLEPNKELLKTILELKHMMKGEVLVMAREIVRKVAEEISRKLEQEIRVSFFGQINRNASSPVKSARNLDIRKTIRMNLKNYDAENRQLVLKNVYFNSRMKKYNQWRVIICVDESGSMLDSVIHSAIMAGIFARLPMLDTKLVIFDTNVVDLSGYVDDPVETLMSVQLGGGTNIAGALSYCEGLIDFPFRTMVVLVTDLYEGGGYQRLYSTARGIIESGARLVVLTALDMDANPNYDRNAAAALADMGAFVGAMTPEELAGWMGKIIV</sequence>
<dbReference type="Gene3D" id="3.40.50.410">
    <property type="entry name" value="von Willebrand factor, type A domain"/>
    <property type="match status" value="1"/>
</dbReference>
<gene>
    <name evidence="1" type="ORF">AMURIS_02710</name>
</gene>
<dbReference type="SUPFAM" id="SSF53300">
    <property type="entry name" value="vWA-like"/>
    <property type="match status" value="1"/>
</dbReference>
<dbReference type="InterPro" id="IPR036465">
    <property type="entry name" value="vWFA_dom_sf"/>
</dbReference>
<keyword evidence="2" id="KW-1185">Reference proteome</keyword>
<dbReference type="Proteomes" id="UP000236311">
    <property type="component" value="Unassembled WGS sequence"/>
</dbReference>
<dbReference type="PANTHER" id="PTHR30634">
    <property type="entry name" value="OUTER MEMBRANE LOLAB LIPOPROTEIN INSERTION APPARATUS"/>
    <property type="match status" value="1"/>
</dbReference>
<dbReference type="PANTHER" id="PTHR30634:SF16">
    <property type="entry name" value="OUTER-MEMBRANE LIPOPROTEIN LOLB"/>
    <property type="match status" value="1"/>
</dbReference>
<name>A0A2K4ZHN2_9FIRM</name>
<dbReference type="Pfam" id="PF05762">
    <property type="entry name" value="VWA_CoxE"/>
    <property type="match status" value="1"/>
</dbReference>
<organism evidence="1 2">
    <name type="scientific">Acetatifactor muris</name>
    <dbReference type="NCBI Taxonomy" id="879566"/>
    <lineage>
        <taxon>Bacteria</taxon>
        <taxon>Bacillati</taxon>
        <taxon>Bacillota</taxon>
        <taxon>Clostridia</taxon>
        <taxon>Lachnospirales</taxon>
        <taxon>Lachnospiraceae</taxon>
        <taxon>Acetatifactor</taxon>
    </lineage>
</organism>
<reference evidence="1 2" key="1">
    <citation type="submission" date="2018-01" db="EMBL/GenBank/DDBJ databases">
        <authorList>
            <person name="Gaut B.S."/>
            <person name="Morton B.R."/>
            <person name="Clegg M.T."/>
            <person name="Duvall M.R."/>
        </authorList>
    </citation>
    <scope>NUCLEOTIDE SEQUENCE [LARGE SCALE GENOMIC DNA]</scope>
    <source>
        <strain evidence="1">GP69</strain>
    </source>
</reference>
<dbReference type="OrthoDB" id="9789979at2"/>
<accession>A0A2K4ZHN2</accession>
<dbReference type="InterPro" id="IPR050458">
    <property type="entry name" value="LolB"/>
</dbReference>
<dbReference type="RefSeq" id="WP_103240070.1">
    <property type="nucleotide sequence ID" value="NZ_CANRXC010000017.1"/>
</dbReference>
<dbReference type="InterPro" id="IPR008912">
    <property type="entry name" value="Uncharacterised_CoxE"/>
</dbReference>